<protein>
    <submittedName>
        <fullName evidence="2">Uncharacterized protein</fullName>
    </submittedName>
</protein>
<feature type="transmembrane region" description="Helical" evidence="1">
    <location>
        <begin position="6"/>
        <end position="28"/>
    </location>
</feature>
<keyword evidence="1" id="KW-0812">Transmembrane</keyword>
<evidence type="ECO:0000256" key="1">
    <source>
        <dbReference type="SAM" id="Phobius"/>
    </source>
</evidence>
<comment type="caution">
    <text evidence="2">The sequence shown here is derived from an EMBL/GenBank/DDBJ whole genome shotgun (WGS) entry which is preliminary data.</text>
</comment>
<organism evidence="2 3">
    <name type="scientific">Streptosporangium longisporum</name>
    <dbReference type="NCBI Taxonomy" id="46187"/>
    <lineage>
        <taxon>Bacteria</taxon>
        <taxon>Bacillati</taxon>
        <taxon>Actinomycetota</taxon>
        <taxon>Actinomycetes</taxon>
        <taxon>Streptosporangiales</taxon>
        <taxon>Streptosporangiaceae</taxon>
        <taxon>Streptosporangium</taxon>
    </lineage>
</organism>
<keyword evidence="1" id="KW-0472">Membrane</keyword>
<dbReference type="RefSeq" id="WP_344902160.1">
    <property type="nucleotide sequence ID" value="NZ_BAAAWD010000016.1"/>
</dbReference>
<evidence type="ECO:0000313" key="3">
    <source>
        <dbReference type="Proteomes" id="UP001499930"/>
    </source>
</evidence>
<keyword evidence="3" id="KW-1185">Reference proteome</keyword>
<dbReference type="Proteomes" id="UP001499930">
    <property type="component" value="Unassembled WGS sequence"/>
</dbReference>
<name>A0ABP6L181_9ACTN</name>
<keyword evidence="1" id="KW-1133">Transmembrane helix</keyword>
<dbReference type="EMBL" id="BAAAWD010000016">
    <property type="protein sequence ID" value="GAA3027710.1"/>
    <property type="molecule type" value="Genomic_DNA"/>
</dbReference>
<gene>
    <name evidence="2" type="ORF">GCM10017559_62490</name>
</gene>
<reference evidence="3" key="1">
    <citation type="journal article" date="2019" name="Int. J. Syst. Evol. Microbiol.">
        <title>The Global Catalogue of Microorganisms (GCM) 10K type strain sequencing project: providing services to taxonomists for standard genome sequencing and annotation.</title>
        <authorList>
            <consortium name="The Broad Institute Genomics Platform"/>
            <consortium name="The Broad Institute Genome Sequencing Center for Infectious Disease"/>
            <person name="Wu L."/>
            <person name="Ma J."/>
        </authorList>
    </citation>
    <scope>NUCLEOTIDE SEQUENCE [LARGE SCALE GENOMIC DNA]</scope>
    <source>
        <strain evidence="3">JCM 3106</strain>
    </source>
</reference>
<evidence type="ECO:0000313" key="2">
    <source>
        <dbReference type="EMBL" id="GAA3027710.1"/>
    </source>
</evidence>
<accession>A0ABP6L181</accession>
<sequence>MDIFAAIVSVAATSGIVAAFYIGAGYGARLLQPRRRRRRTPAQAAPFELVVRLPAGHPERFVTEIDSTDVALAELQDLTWPQDECLAAIECPRLDLDPYSSLEAARVALRRLPRARRITTAARSCPCGDWHLARRWARLTL</sequence>
<proteinExistence type="predicted"/>